<feature type="region of interest" description="Disordered" evidence="1">
    <location>
        <begin position="814"/>
        <end position="881"/>
    </location>
</feature>
<dbReference type="SUPFAM" id="SSF50729">
    <property type="entry name" value="PH domain-like"/>
    <property type="match status" value="1"/>
</dbReference>
<name>A0AAV5RGC0_STABA</name>
<feature type="compositionally biased region" description="Polar residues" evidence="1">
    <location>
        <begin position="263"/>
        <end position="300"/>
    </location>
</feature>
<dbReference type="SMART" id="SM00233">
    <property type="entry name" value="PH"/>
    <property type="match status" value="1"/>
</dbReference>
<dbReference type="EMBL" id="BTGC01000003">
    <property type="protein sequence ID" value="GMM50480.1"/>
    <property type="molecule type" value="Genomic_DNA"/>
</dbReference>
<gene>
    <name evidence="3" type="ORF">DASB73_014380</name>
</gene>
<dbReference type="InterPro" id="IPR001849">
    <property type="entry name" value="PH_domain"/>
</dbReference>
<feature type="compositionally biased region" description="Polar residues" evidence="1">
    <location>
        <begin position="859"/>
        <end position="881"/>
    </location>
</feature>
<protein>
    <recommendedName>
        <fullName evidence="2">PH domain-containing protein</fullName>
    </recommendedName>
</protein>
<evidence type="ECO:0000259" key="2">
    <source>
        <dbReference type="PROSITE" id="PS50003"/>
    </source>
</evidence>
<feature type="region of interest" description="Disordered" evidence="1">
    <location>
        <begin position="251"/>
        <end position="300"/>
    </location>
</feature>
<feature type="domain" description="PH" evidence="2">
    <location>
        <begin position="1487"/>
        <end position="1578"/>
    </location>
</feature>
<accession>A0AAV5RGC0</accession>
<dbReference type="PROSITE" id="PS50003">
    <property type="entry name" value="PH_DOMAIN"/>
    <property type="match status" value="1"/>
</dbReference>
<evidence type="ECO:0000256" key="1">
    <source>
        <dbReference type="SAM" id="MobiDB-lite"/>
    </source>
</evidence>
<evidence type="ECO:0000313" key="4">
    <source>
        <dbReference type="Proteomes" id="UP001362899"/>
    </source>
</evidence>
<organism evidence="3 4">
    <name type="scientific">Starmerella bacillaris</name>
    <name type="common">Yeast</name>
    <name type="synonym">Candida zemplinina</name>
    <dbReference type="NCBI Taxonomy" id="1247836"/>
    <lineage>
        <taxon>Eukaryota</taxon>
        <taxon>Fungi</taxon>
        <taxon>Dikarya</taxon>
        <taxon>Ascomycota</taxon>
        <taxon>Saccharomycotina</taxon>
        <taxon>Dipodascomycetes</taxon>
        <taxon>Dipodascales</taxon>
        <taxon>Trichomonascaceae</taxon>
        <taxon>Starmerella</taxon>
    </lineage>
</organism>
<proteinExistence type="predicted"/>
<dbReference type="Proteomes" id="UP001362899">
    <property type="component" value="Unassembled WGS sequence"/>
</dbReference>
<reference evidence="3 4" key="1">
    <citation type="journal article" date="2023" name="Elife">
        <title>Identification of key yeast species and microbe-microbe interactions impacting larval growth of Drosophila in the wild.</title>
        <authorList>
            <person name="Mure A."/>
            <person name="Sugiura Y."/>
            <person name="Maeda R."/>
            <person name="Honda K."/>
            <person name="Sakurai N."/>
            <person name="Takahashi Y."/>
            <person name="Watada M."/>
            <person name="Katoh T."/>
            <person name="Gotoh A."/>
            <person name="Gotoh Y."/>
            <person name="Taniguchi I."/>
            <person name="Nakamura K."/>
            <person name="Hayashi T."/>
            <person name="Katayama T."/>
            <person name="Uemura T."/>
            <person name="Hattori Y."/>
        </authorList>
    </citation>
    <scope>NUCLEOTIDE SEQUENCE [LARGE SCALE GENOMIC DNA]</scope>
    <source>
        <strain evidence="3 4">SB-73</strain>
    </source>
</reference>
<comment type="caution">
    <text evidence="3">The sequence shown here is derived from an EMBL/GenBank/DDBJ whole genome shotgun (WGS) entry which is preliminary data.</text>
</comment>
<sequence>MKSALVRKGSLSRLQGPRSLSANNDDNDNTTSKRGVKTVTFDRTDEVIRYEYETSTTEVSDSSVDHNSLNFPNIDFNADSHNLQEYTQASSNPDGIIGLLPDDRPLPSLPSSDSNEENTAYENNGGDVKIPNVYGSKQPDSREDVLNAKYKAELLEPLEAPADFDFTNDPLSPSIASAVSPDTKYTVSSLETLKSPVLERVTLDERMQAVLGNGSGMSPAVNYPNKATEESDDDLDYSFRKVAAVEAGQFADGADDVDEPVTVRSSETLARQDSLQESQRQLPTKGSNLPAPQNVNGLNRTHSRRRKQILAMLDPHGAGLSTRSIGFSTIEENEIAEEEFEETIIESSPLVEMRPSEMHSPADFEKSQEIQVEEFDNLQATPVSPLHNEQVVEASDNATVEIHNIEVPMESDSVSNYTSEQSQSLDLLEIETSLLHIPTEPIPMRENDDIPKYNASAPDSTLNSSESLPALLVVEDDYETIKGDRLEIKDADNTQDLEMLETAALRELSLLEKDSDGITEEDDDDDDLSMPYYVDNRKDVDDDLSFVFSDVDTSHSASDQINEEIVERNDEPNIENDKETASRPLKYKDPSMVSMRLDFGEDKEWLGGYLQNQRLEIPVDNNQSLTFTSEEDEAVANTTLGALNISHEPAALYAAGLSPEIGSYSTLATHNTLHTETSPQSLLSLESRVLDGLSADTSFETDSNDEMDLEDRFSYSPVVPPRSPQRGTGHFGHPASAWVLEEPHFPHDNPKMLPSNSAKSLHISVGDGEGKVSPEILNFIYENSPELGGNTIFEPADLDSELSDTHTEQHFADVPISMDFERSDDDDREETEKDTDFATNYINENEEPEPEFATTTTNGSNQNISSHSAVSDTRVTQSTLSELSIREPSLGENMANTMQSLISSSFSSGSRSGYILRDSGNLIIAKAVRKLPQRSSGYEIVPDGDIFIRRPAHAIPRNRSLPENQHRYNNSVDLGVASAASTSIDHSVLRNSISTDHHSDPLHSSVRSIPSEITLPSHTQIDSKTKFPRQSSTVLRTIPESRPALPVIPTFSEAVPNTIHLESEMPNISAIPEVSETTISEPLKSSTGVSSEDTAIPALSVPILTSAISETLSSDSLDEPKPVELNRVANSVLPTNSISSNSTDSPTQIPVAVNKNTPSVALPNRRPNFQTFDDSDVIVIPRHDTKVVPQATIETVNEIPPALQASKSVPVPAFSTQSSVYSSTDDSNQKIQKQDIFEKSLDKSHSIDQSLDNSLEKSLKAKLSALPLPQNNTVKDSAVIEQPKPRETSVVDVGKELQLGKNVSSKVGPSHLNDSHKTNTLSNHGLLYFRINHVRLSKIPTGVLVTISIDNGKHCIQTPAMTPTEAGRFSEEYRINVSELPIIVTVRLSKAKSLSWTKRLSYSRLSVSSDGTLGECTLNALCSASRGRKHSAELKCTRKGQKQSDSNASISATCLYLPCVFGEQMPRNMDAAAEDITDLRTQTASLRPRVRGVMKQLGGDVRSKMRFFELDSLCPVLVACSVQTRQPRTLINLERARAVRIIGREMFEIEFAKESLKFSVRDPKEFRTWVDTLTGAIGQPNRPRWLNCVLYEC</sequence>
<feature type="region of interest" description="Disordered" evidence="1">
    <location>
        <begin position="88"/>
        <end position="140"/>
    </location>
</feature>
<keyword evidence="4" id="KW-1185">Reference proteome</keyword>
<feature type="region of interest" description="Disordered" evidence="1">
    <location>
        <begin position="1"/>
        <end position="39"/>
    </location>
</feature>
<evidence type="ECO:0000313" key="3">
    <source>
        <dbReference type="EMBL" id="GMM50480.1"/>
    </source>
</evidence>